<name>A0A3B1AFA4_9ZZZZ</name>
<dbReference type="AlphaFoldDB" id="A0A3B1AFA4"/>
<proteinExistence type="predicted"/>
<evidence type="ECO:0000259" key="1">
    <source>
        <dbReference type="Pfam" id="PF09937"/>
    </source>
</evidence>
<organism evidence="2">
    <name type="scientific">hydrothermal vent metagenome</name>
    <dbReference type="NCBI Taxonomy" id="652676"/>
    <lineage>
        <taxon>unclassified sequences</taxon>
        <taxon>metagenomes</taxon>
        <taxon>ecological metagenomes</taxon>
    </lineage>
</organism>
<dbReference type="Pfam" id="PF09937">
    <property type="entry name" value="DUF2169"/>
    <property type="match status" value="1"/>
</dbReference>
<evidence type="ECO:0000313" key="2">
    <source>
        <dbReference type="EMBL" id="VAW98652.1"/>
    </source>
</evidence>
<dbReference type="InterPro" id="IPR018683">
    <property type="entry name" value="DUF2169"/>
</dbReference>
<protein>
    <recommendedName>
        <fullName evidence="1">DUF2169 domain-containing protein</fullName>
    </recommendedName>
</protein>
<sequence>NDTPAPAGFGFIAPHWHPRATYAGTCDDQWLRNRAPYLPLDYQARAQNAASTDFICEEYLRGGEAVALVNMHPDGPLDFVLPRVALSGRVQFNRHPQQTLPFVMETLIIDAEAMQLNMVWKAACRCNNLFPQIRMINVHLLRENI</sequence>
<dbReference type="EMBL" id="UOFV01000149">
    <property type="protein sequence ID" value="VAW98652.1"/>
    <property type="molecule type" value="Genomic_DNA"/>
</dbReference>
<gene>
    <name evidence="2" type="ORF">MNBD_GAMMA19-543</name>
</gene>
<feature type="non-terminal residue" evidence="2">
    <location>
        <position position="1"/>
    </location>
</feature>
<feature type="domain" description="DUF2169" evidence="1">
    <location>
        <begin position="2"/>
        <end position="121"/>
    </location>
</feature>
<reference evidence="2" key="1">
    <citation type="submission" date="2018-06" db="EMBL/GenBank/DDBJ databases">
        <authorList>
            <person name="Zhirakovskaya E."/>
        </authorList>
    </citation>
    <scope>NUCLEOTIDE SEQUENCE</scope>
</reference>
<accession>A0A3B1AFA4</accession>